<name>A0AAD5QUM3_PARTN</name>
<dbReference type="AlphaFoldDB" id="A0AAD5QUM3"/>
<comment type="caution">
    <text evidence="1">The sequence shown here is derived from an EMBL/GenBank/DDBJ whole genome shotgun (WGS) entry which is preliminary data.</text>
</comment>
<proteinExistence type="predicted"/>
<dbReference type="Proteomes" id="UP001196413">
    <property type="component" value="Unassembled WGS sequence"/>
</dbReference>
<protein>
    <submittedName>
        <fullName evidence="1">Uncharacterized protein</fullName>
    </submittedName>
</protein>
<accession>A0AAD5QUM3</accession>
<evidence type="ECO:0000313" key="1">
    <source>
        <dbReference type="EMBL" id="KAJ1359936.1"/>
    </source>
</evidence>
<evidence type="ECO:0000313" key="2">
    <source>
        <dbReference type="Proteomes" id="UP001196413"/>
    </source>
</evidence>
<reference evidence="1" key="1">
    <citation type="submission" date="2021-06" db="EMBL/GenBank/DDBJ databases">
        <title>Parelaphostrongylus tenuis whole genome reference sequence.</title>
        <authorList>
            <person name="Garwood T.J."/>
            <person name="Larsen P.A."/>
            <person name="Fountain-Jones N.M."/>
            <person name="Garbe J.R."/>
            <person name="Macchietto M.G."/>
            <person name="Kania S.A."/>
            <person name="Gerhold R.W."/>
            <person name="Richards J.E."/>
            <person name="Wolf T.M."/>
        </authorList>
    </citation>
    <scope>NUCLEOTIDE SEQUENCE</scope>
    <source>
        <strain evidence="1">MNPRO001-30</strain>
        <tissue evidence="1">Meninges</tissue>
    </source>
</reference>
<gene>
    <name evidence="1" type="ORF">KIN20_018765</name>
</gene>
<organism evidence="1 2">
    <name type="scientific">Parelaphostrongylus tenuis</name>
    <name type="common">Meningeal worm</name>
    <dbReference type="NCBI Taxonomy" id="148309"/>
    <lineage>
        <taxon>Eukaryota</taxon>
        <taxon>Metazoa</taxon>
        <taxon>Ecdysozoa</taxon>
        <taxon>Nematoda</taxon>
        <taxon>Chromadorea</taxon>
        <taxon>Rhabditida</taxon>
        <taxon>Rhabditina</taxon>
        <taxon>Rhabditomorpha</taxon>
        <taxon>Strongyloidea</taxon>
        <taxon>Metastrongylidae</taxon>
        <taxon>Parelaphostrongylus</taxon>
    </lineage>
</organism>
<keyword evidence="2" id="KW-1185">Reference proteome</keyword>
<dbReference type="EMBL" id="JAHQIW010003741">
    <property type="protein sequence ID" value="KAJ1359936.1"/>
    <property type="molecule type" value="Genomic_DNA"/>
</dbReference>
<sequence length="179" mass="20343">MGRSHSKKIRRKVGVKNCGVDFTTMYASSRTTRWHVGQTCSLEELISCTHSCRREKEKNEKCAEVRTIHEGESSMYPDERGPLGCALIGWKYVFGMGISRNQLLLCNSHSYHTEKEYDQLPSQETSFAPVHAVANSGCFSCIITTSSSDGNVRVAFQRHIQFNNNKLHHRRHVRPISGR</sequence>